<feature type="domain" description="Glycosyltransferase subfamily 4-like N-terminal" evidence="2">
    <location>
        <begin position="14"/>
        <end position="176"/>
    </location>
</feature>
<keyword evidence="4" id="KW-1185">Reference proteome</keyword>
<dbReference type="SUPFAM" id="SSF53756">
    <property type="entry name" value="UDP-Glycosyltransferase/glycogen phosphorylase"/>
    <property type="match status" value="1"/>
</dbReference>
<dbReference type="Gene3D" id="3.40.50.2000">
    <property type="entry name" value="Glycogen Phosphorylase B"/>
    <property type="match status" value="2"/>
</dbReference>
<keyword evidence="3" id="KW-0328">Glycosyltransferase</keyword>
<dbReference type="PANTHER" id="PTHR12526">
    <property type="entry name" value="GLYCOSYLTRANSFERASE"/>
    <property type="match status" value="1"/>
</dbReference>
<dbReference type="InterPro" id="IPR001296">
    <property type="entry name" value="Glyco_trans_1"/>
</dbReference>
<proteinExistence type="predicted"/>
<sequence length="379" mass="42581">MKILHLASHWGLIRGGAVQLSRMAREQHLRGNEVCVVFPDRLLKNPWLRKRDIDSWIPLAKSGVRVKRLRYRSFNGVQRLGLFLEQEKFDLIHVHRNEAMIAATKALEFKDLSTPVVVQRGTISIPGKPHLLKALTAPNVKAHVVVAEAVKKILITTLGHAKEPIIHTVYGSVEVDRFTHRPPDTNILLRMGIPPGARIIGSLSSFRKAKRLDLIIHALAKIMEQDKRLFGLFLGDNLHREIIPLAKSKGIYEKCFFAGFQQDIRPWLSVMDVTVMAANAQEGLSGVLRESLAMEIPAISTRCAGNEEIIKHGETGLLIPVDDQSALINAMLWALDNPEKMRTMAQKGRQWVVDHCSAKAQADQLTRIYASIQTNIQER</sequence>
<dbReference type="InterPro" id="IPR028098">
    <property type="entry name" value="Glyco_trans_4-like_N"/>
</dbReference>
<evidence type="ECO:0000259" key="2">
    <source>
        <dbReference type="Pfam" id="PF13439"/>
    </source>
</evidence>
<dbReference type="Pfam" id="PF00534">
    <property type="entry name" value="Glycos_transf_1"/>
    <property type="match status" value="1"/>
</dbReference>
<dbReference type="CAZy" id="GT4">
    <property type="family name" value="Glycosyltransferase Family 4"/>
</dbReference>
<dbReference type="eggNOG" id="COG0438">
    <property type="taxonomic scope" value="Bacteria"/>
</dbReference>
<dbReference type="GO" id="GO:0016757">
    <property type="term" value="F:glycosyltransferase activity"/>
    <property type="evidence" value="ECO:0007669"/>
    <property type="project" value="UniProtKB-KW"/>
</dbReference>
<gene>
    <name evidence="3" type="primary">rfaG1</name>
    <name evidence="3" type="ordered locus">HRM2_18160</name>
</gene>
<keyword evidence="3" id="KW-0808">Transferase</keyword>
<evidence type="ECO:0000259" key="1">
    <source>
        <dbReference type="Pfam" id="PF00534"/>
    </source>
</evidence>
<dbReference type="CDD" id="cd03801">
    <property type="entry name" value="GT4_PimA-like"/>
    <property type="match status" value="1"/>
</dbReference>
<dbReference type="Proteomes" id="UP000000442">
    <property type="component" value="Chromosome"/>
</dbReference>
<dbReference type="KEGG" id="dat:HRM2_18160"/>
<protein>
    <submittedName>
        <fullName evidence="3">RfaG1</fullName>
        <ecNumber evidence="3">2.4.1.-</ecNumber>
    </submittedName>
</protein>
<accession>C0QBQ6</accession>
<dbReference type="Pfam" id="PF13439">
    <property type="entry name" value="Glyco_transf_4"/>
    <property type="match status" value="1"/>
</dbReference>
<dbReference type="RefSeq" id="WP_015903704.1">
    <property type="nucleotide sequence ID" value="NC_012108.1"/>
</dbReference>
<dbReference type="AlphaFoldDB" id="C0QBQ6"/>
<evidence type="ECO:0000313" key="3">
    <source>
        <dbReference type="EMBL" id="ACN14918.1"/>
    </source>
</evidence>
<dbReference type="PANTHER" id="PTHR12526:SF638">
    <property type="entry name" value="SPORE COAT PROTEIN SA"/>
    <property type="match status" value="1"/>
</dbReference>
<evidence type="ECO:0000313" key="4">
    <source>
        <dbReference type="Proteomes" id="UP000000442"/>
    </source>
</evidence>
<dbReference type="STRING" id="177437.HRM2_18160"/>
<organism evidence="3 4">
    <name type="scientific">Desulforapulum autotrophicum (strain ATCC 43914 / DSM 3382 / VKM B-1955 / HRM2)</name>
    <name type="common">Desulfobacterium autotrophicum</name>
    <dbReference type="NCBI Taxonomy" id="177437"/>
    <lineage>
        <taxon>Bacteria</taxon>
        <taxon>Pseudomonadati</taxon>
        <taxon>Thermodesulfobacteriota</taxon>
        <taxon>Desulfobacteria</taxon>
        <taxon>Desulfobacterales</taxon>
        <taxon>Desulfobacteraceae</taxon>
        <taxon>Desulforapulum</taxon>
    </lineage>
</organism>
<feature type="domain" description="Glycosyl transferase family 1" evidence="1">
    <location>
        <begin position="192"/>
        <end position="351"/>
    </location>
</feature>
<dbReference type="HOGENOM" id="CLU_009583_0_4_7"/>
<reference evidence="3 4" key="1">
    <citation type="journal article" date="2009" name="Environ. Microbiol.">
        <title>Genome sequence of Desulfobacterium autotrophicum HRM2, a marine sulfate reducer oxidizing organic carbon completely to carbon dioxide.</title>
        <authorList>
            <person name="Strittmatter A.W."/>
            <person name="Liesegang H."/>
            <person name="Rabus R."/>
            <person name="Decker I."/>
            <person name="Amann J."/>
            <person name="Andres S."/>
            <person name="Henne A."/>
            <person name="Fricke W.F."/>
            <person name="Martinez-Arias R."/>
            <person name="Bartels D."/>
            <person name="Goesmann A."/>
            <person name="Krause L."/>
            <person name="Puehler A."/>
            <person name="Klenk H.P."/>
            <person name="Richter M."/>
            <person name="Schuler M."/>
            <person name="Gloeckner F.O."/>
            <person name="Meyerdierks A."/>
            <person name="Gottschalk G."/>
            <person name="Amann R."/>
        </authorList>
    </citation>
    <scope>NUCLEOTIDE SEQUENCE [LARGE SCALE GENOMIC DNA]</scope>
    <source>
        <strain evidence="4">ATCC 43914 / DSM 3382 / HRM2</strain>
    </source>
</reference>
<dbReference type="EC" id="2.4.1.-" evidence="3"/>
<name>C0QBQ6_DESAH</name>
<dbReference type="EMBL" id="CP001087">
    <property type="protein sequence ID" value="ACN14918.1"/>
    <property type="molecule type" value="Genomic_DNA"/>
</dbReference>